<evidence type="ECO:0000256" key="5">
    <source>
        <dbReference type="ARBA" id="ARBA00022723"/>
    </source>
</evidence>
<dbReference type="OrthoDB" id="1470350at2759"/>
<evidence type="ECO:0000256" key="7">
    <source>
        <dbReference type="ARBA" id="ARBA00023004"/>
    </source>
</evidence>
<reference evidence="11 12" key="1">
    <citation type="journal article" date="2010" name="Proc. Natl. Acad. Sci. U.S.A.">
        <title>Insights into evolution of multicellular fungi from the assembled chromosomes of the mushroom Coprinopsis cinerea (Coprinus cinereus).</title>
        <authorList>
            <person name="Stajich J.E."/>
            <person name="Wilke S.K."/>
            <person name="Ahren D."/>
            <person name="Au C.H."/>
            <person name="Birren B.W."/>
            <person name="Borodovsky M."/>
            <person name="Burns C."/>
            <person name="Canback B."/>
            <person name="Casselton L.A."/>
            <person name="Cheng C.K."/>
            <person name="Deng J."/>
            <person name="Dietrich F.S."/>
            <person name="Fargo D.C."/>
            <person name="Farman M.L."/>
            <person name="Gathman A.C."/>
            <person name="Goldberg J."/>
            <person name="Guigo R."/>
            <person name="Hoegger P.J."/>
            <person name="Hooker J.B."/>
            <person name="Huggins A."/>
            <person name="James T.Y."/>
            <person name="Kamada T."/>
            <person name="Kilaru S."/>
            <person name="Kodira C."/>
            <person name="Kues U."/>
            <person name="Kupfer D."/>
            <person name="Kwan H.S."/>
            <person name="Lomsadze A."/>
            <person name="Li W."/>
            <person name="Lilly W.W."/>
            <person name="Ma L.J."/>
            <person name="Mackey A.J."/>
            <person name="Manning G."/>
            <person name="Martin F."/>
            <person name="Muraguchi H."/>
            <person name="Natvig D.O."/>
            <person name="Palmerini H."/>
            <person name="Ramesh M.A."/>
            <person name="Rehmeyer C.J."/>
            <person name="Roe B.A."/>
            <person name="Shenoy N."/>
            <person name="Stanke M."/>
            <person name="Ter-Hovhannisyan V."/>
            <person name="Tunlid A."/>
            <person name="Velagapudi R."/>
            <person name="Vision T.J."/>
            <person name="Zeng Q."/>
            <person name="Zolan M.E."/>
            <person name="Pukkila P.J."/>
        </authorList>
    </citation>
    <scope>NUCLEOTIDE SEQUENCE [LARGE SCALE GENOMIC DNA]</scope>
    <source>
        <strain evidence="12">Okayama-7 / 130 / ATCC MYA-4618 / FGSC 9003</strain>
    </source>
</reference>
<name>A8PA20_COPC7</name>
<evidence type="ECO:0000256" key="10">
    <source>
        <dbReference type="RuleBase" id="RU000461"/>
    </source>
</evidence>
<sequence length="571" mass="64296">MASDIIYLKALDQPIVVLNSFEDVVALLEKKSAANSSRAQLPAHDIMEASWAFTFTTYGPQWRARRRAFHQYLNQGRIPDYHPIIQQETATFLRALLEQPDDFMAEMRSLFSHIIMRIAYGAKDFEYNNQIIRDAEAIVDRLLVSMTPGRFLVNVIPALKWVPAWFPGAGWKRFLLEGLELTERALETPFRDASERLGSEGTHDETPSIVQGLVNRLPPKDDPTYPEMERMAKDVSATAYAAGSDTTVSSAHALILALAMHPDVQRKIKEEIDSIVDTTKQLPSFGDLKEMHYLQAVTKEVNRWYNVLPLAVPHLSMEDQEYKGYFFPKGTAFQPNTWAILHDPNVFESPYEFNPERYLKNGRLDTTLLDPDLAAFGYGRRICPGRHLSHDSLLYMAATVLSVFDIRAPKDGEPLKLEATPETMSKIVPFKCEITPRSEKHTALLQLPICHRPMTSPHAPPTDLQTVVDSEVKYTLLLPITSKLLISLDPGIQGMALPDHDTRVAWIGPSYPLDLSTLPVESEEIPIQYPSLKLGYSATPTLTLEQRLKIGDAVESKLKNEKEAAPAPPRE</sequence>
<comment type="similarity">
    <text evidence="3 10">Belongs to the cytochrome P450 family.</text>
</comment>
<dbReference type="InParanoid" id="A8PA20"/>
<dbReference type="SUPFAM" id="SSF48264">
    <property type="entry name" value="Cytochrome P450"/>
    <property type="match status" value="1"/>
</dbReference>
<dbReference type="OMA" id="VELNQWF"/>
<evidence type="ECO:0000256" key="6">
    <source>
        <dbReference type="ARBA" id="ARBA00023002"/>
    </source>
</evidence>
<dbReference type="VEuPathDB" id="FungiDB:CC1G_06073"/>
<dbReference type="InterPro" id="IPR001128">
    <property type="entry name" value="Cyt_P450"/>
</dbReference>
<dbReference type="RefSeq" id="XP_001839883.2">
    <property type="nucleotide sequence ID" value="XM_001839831.2"/>
</dbReference>
<evidence type="ECO:0000256" key="3">
    <source>
        <dbReference type="ARBA" id="ARBA00010617"/>
    </source>
</evidence>
<dbReference type="CDD" id="cd11065">
    <property type="entry name" value="CYP64-like"/>
    <property type="match status" value="1"/>
</dbReference>
<dbReference type="PANTHER" id="PTHR46300">
    <property type="entry name" value="P450, PUTATIVE (EUROFUNG)-RELATED-RELATED"/>
    <property type="match status" value="1"/>
</dbReference>
<keyword evidence="12" id="KW-1185">Reference proteome</keyword>
<dbReference type="AlphaFoldDB" id="A8PA20"/>
<dbReference type="GO" id="GO:0004497">
    <property type="term" value="F:monooxygenase activity"/>
    <property type="evidence" value="ECO:0007669"/>
    <property type="project" value="UniProtKB-KW"/>
</dbReference>
<dbReference type="InterPro" id="IPR050364">
    <property type="entry name" value="Cytochrome_P450_fung"/>
</dbReference>
<organism evidence="11 12">
    <name type="scientific">Coprinopsis cinerea (strain Okayama-7 / 130 / ATCC MYA-4618 / FGSC 9003)</name>
    <name type="common">Inky cap fungus</name>
    <name type="synonym">Hormographiella aspergillata</name>
    <dbReference type="NCBI Taxonomy" id="240176"/>
    <lineage>
        <taxon>Eukaryota</taxon>
        <taxon>Fungi</taxon>
        <taxon>Dikarya</taxon>
        <taxon>Basidiomycota</taxon>
        <taxon>Agaricomycotina</taxon>
        <taxon>Agaricomycetes</taxon>
        <taxon>Agaricomycetidae</taxon>
        <taxon>Agaricales</taxon>
        <taxon>Agaricineae</taxon>
        <taxon>Psathyrellaceae</taxon>
        <taxon>Coprinopsis</taxon>
    </lineage>
</organism>
<gene>
    <name evidence="11" type="ORF">CC1G_06073</name>
</gene>
<dbReference type="HOGENOM" id="CLU_001570_2_3_1"/>
<dbReference type="GeneID" id="6016506"/>
<dbReference type="GO" id="GO:0016705">
    <property type="term" value="F:oxidoreductase activity, acting on paired donors, with incorporation or reduction of molecular oxygen"/>
    <property type="evidence" value="ECO:0007669"/>
    <property type="project" value="InterPro"/>
</dbReference>
<dbReference type="KEGG" id="cci:CC1G_06073"/>
<keyword evidence="6 10" id="KW-0560">Oxidoreductase</keyword>
<evidence type="ECO:0000256" key="1">
    <source>
        <dbReference type="ARBA" id="ARBA00001971"/>
    </source>
</evidence>
<evidence type="ECO:0000256" key="4">
    <source>
        <dbReference type="ARBA" id="ARBA00022617"/>
    </source>
</evidence>
<protein>
    <submittedName>
        <fullName evidence="11">DOPA-dioxygenase</fullName>
    </submittedName>
</protein>
<dbReference type="STRING" id="240176.A8PA20"/>
<proteinExistence type="inferred from homology"/>
<dbReference type="EMBL" id="AACS02000002">
    <property type="protein sequence ID" value="EAU81862.2"/>
    <property type="molecule type" value="Genomic_DNA"/>
</dbReference>
<evidence type="ECO:0000313" key="11">
    <source>
        <dbReference type="EMBL" id="EAU81862.2"/>
    </source>
</evidence>
<dbReference type="eggNOG" id="KOG0156">
    <property type="taxonomic scope" value="Eukaryota"/>
</dbReference>
<dbReference type="InterPro" id="IPR017972">
    <property type="entry name" value="Cyt_P450_CS"/>
</dbReference>
<dbReference type="Proteomes" id="UP000001861">
    <property type="component" value="Unassembled WGS sequence"/>
</dbReference>
<dbReference type="PROSITE" id="PS00086">
    <property type="entry name" value="CYTOCHROME_P450"/>
    <property type="match status" value="1"/>
</dbReference>
<dbReference type="InterPro" id="IPR002401">
    <property type="entry name" value="Cyt_P450_E_grp-I"/>
</dbReference>
<evidence type="ECO:0000256" key="8">
    <source>
        <dbReference type="ARBA" id="ARBA00023033"/>
    </source>
</evidence>
<keyword evidence="7 9" id="KW-0408">Iron</keyword>
<dbReference type="GO" id="GO:0005506">
    <property type="term" value="F:iron ion binding"/>
    <property type="evidence" value="ECO:0007669"/>
    <property type="project" value="InterPro"/>
</dbReference>
<evidence type="ECO:0000256" key="2">
    <source>
        <dbReference type="ARBA" id="ARBA00005179"/>
    </source>
</evidence>
<comment type="caution">
    <text evidence="11">The sequence shown here is derived from an EMBL/GenBank/DDBJ whole genome shotgun (WGS) entry which is preliminary data.</text>
</comment>
<dbReference type="InterPro" id="IPR036396">
    <property type="entry name" value="Cyt_P450_sf"/>
</dbReference>
<dbReference type="PANTHER" id="PTHR46300:SF7">
    <property type="entry name" value="P450, PUTATIVE (EUROFUNG)-RELATED"/>
    <property type="match status" value="1"/>
</dbReference>
<keyword evidence="4 9" id="KW-0349">Heme</keyword>
<accession>A8PA20</accession>
<keyword evidence="5 9" id="KW-0479">Metal-binding</keyword>
<evidence type="ECO:0000313" key="12">
    <source>
        <dbReference type="Proteomes" id="UP000001861"/>
    </source>
</evidence>
<keyword evidence="8 10" id="KW-0503">Monooxygenase</keyword>
<dbReference type="PRINTS" id="PR00463">
    <property type="entry name" value="EP450I"/>
</dbReference>
<dbReference type="GO" id="GO:0020037">
    <property type="term" value="F:heme binding"/>
    <property type="evidence" value="ECO:0007669"/>
    <property type="project" value="InterPro"/>
</dbReference>
<comment type="cofactor">
    <cofactor evidence="1 9">
        <name>heme</name>
        <dbReference type="ChEBI" id="CHEBI:30413"/>
    </cofactor>
</comment>
<dbReference type="Pfam" id="PF00067">
    <property type="entry name" value="p450"/>
    <property type="match status" value="1"/>
</dbReference>
<feature type="binding site" description="axial binding residue" evidence="9">
    <location>
        <position position="383"/>
    </location>
    <ligand>
        <name>heme</name>
        <dbReference type="ChEBI" id="CHEBI:30413"/>
    </ligand>
    <ligandPart>
        <name>Fe</name>
        <dbReference type="ChEBI" id="CHEBI:18248"/>
    </ligandPart>
</feature>
<evidence type="ECO:0000256" key="9">
    <source>
        <dbReference type="PIRSR" id="PIRSR602401-1"/>
    </source>
</evidence>
<dbReference type="Gene3D" id="1.10.630.10">
    <property type="entry name" value="Cytochrome P450"/>
    <property type="match status" value="1"/>
</dbReference>
<comment type="pathway">
    <text evidence="2">Secondary metabolite biosynthesis.</text>
</comment>